<proteinExistence type="predicted"/>
<keyword evidence="2" id="KW-1185">Reference proteome</keyword>
<sequence length="121" mass="14065">MYFKKENVNLSEEENPLRLSAVLNQLQDLQSEQYAEQYHQQSHAPSQIQNQDTSFLAAAKYQHKVLSQINIKFDVSRVQSNGSEIGPFFQYLNSSSKHLSDYEDESSEDRLSENEIFFLLN</sequence>
<dbReference type="AlphaFoldDB" id="A0A9N9NMZ7"/>
<protein>
    <submittedName>
        <fullName evidence="1">15052_t:CDS:1</fullName>
    </submittedName>
</protein>
<evidence type="ECO:0000313" key="2">
    <source>
        <dbReference type="Proteomes" id="UP000789759"/>
    </source>
</evidence>
<dbReference type="EMBL" id="CAJVQA010018312">
    <property type="protein sequence ID" value="CAG8753262.1"/>
    <property type="molecule type" value="Genomic_DNA"/>
</dbReference>
<evidence type="ECO:0000313" key="1">
    <source>
        <dbReference type="EMBL" id="CAG8753262.1"/>
    </source>
</evidence>
<reference evidence="1" key="1">
    <citation type="submission" date="2021-06" db="EMBL/GenBank/DDBJ databases">
        <authorList>
            <person name="Kallberg Y."/>
            <person name="Tangrot J."/>
            <person name="Rosling A."/>
        </authorList>
    </citation>
    <scope>NUCLEOTIDE SEQUENCE</scope>
    <source>
        <strain evidence="1">FL966</strain>
    </source>
</reference>
<comment type="caution">
    <text evidence="1">The sequence shown here is derived from an EMBL/GenBank/DDBJ whole genome shotgun (WGS) entry which is preliminary data.</text>
</comment>
<name>A0A9N9NMZ7_9GLOM</name>
<dbReference type="Proteomes" id="UP000789759">
    <property type="component" value="Unassembled WGS sequence"/>
</dbReference>
<feature type="non-terminal residue" evidence="1">
    <location>
        <position position="121"/>
    </location>
</feature>
<gene>
    <name evidence="1" type="ORF">CPELLU_LOCUS14848</name>
</gene>
<organism evidence="1 2">
    <name type="scientific">Cetraspora pellucida</name>
    <dbReference type="NCBI Taxonomy" id="1433469"/>
    <lineage>
        <taxon>Eukaryota</taxon>
        <taxon>Fungi</taxon>
        <taxon>Fungi incertae sedis</taxon>
        <taxon>Mucoromycota</taxon>
        <taxon>Glomeromycotina</taxon>
        <taxon>Glomeromycetes</taxon>
        <taxon>Diversisporales</taxon>
        <taxon>Gigasporaceae</taxon>
        <taxon>Cetraspora</taxon>
    </lineage>
</organism>
<dbReference type="OrthoDB" id="10568178at2759"/>
<accession>A0A9N9NMZ7</accession>